<feature type="domain" description="Response regulatory" evidence="3">
    <location>
        <begin position="259"/>
        <end position="375"/>
    </location>
</feature>
<gene>
    <name evidence="4" type="primary">pilG-2</name>
    <name evidence="4" type="ORF">GlitD10_1054</name>
</gene>
<evidence type="ECO:0000313" key="4">
    <source>
        <dbReference type="EMBL" id="APB33374.1"/>
    </source>
</evidence>
<keyword evidence="1 2" id="KW-0597">Phosphoprotein</keyword>
<dbReference type="SUPFAM" id="SSF52172">
    <property type="entry name" value="CheY-like"/>
    <property type="match status" value="1"/>
</dbReference>
<dbReference type="OrthoDB" id="417415at2"/>
<accession>A0A1J0ABR2</accession>
<dbReference type="InterPro" id="IPR001789">
    <property type="entry name" value="Sig_transdc_resp-reg_receiver"/>
</dbReference>
<evidence type="ECO:0000313" key="5">
    <source>
        <dbReference type="Proteomes" id="UP000180235"/>
    </source>
</evidence>
<dbReference type="InterPro" id="IPR011006">
    <property type="entry name" value="CheY-like_superfamily"/>
</dbReference>
<dbReference type="Pfam" id="PF00072">
    <property type="entry name" value="Response_reg"/>
    <property type="match status" value="1"/>
</dbReference>
<evidence type="ECO:0000256" key="2">
    <source>
        <dbReference type="PROSITE-ProRule" id="PRU00169"/>
    </source>
</evidence>
<protein>
    <submittedName>
        <fullName evidence="4">Two-component response regulator</fullName>
    </submittedName>
</protein>
<dbReference type="PANTHER" id="PTHR44591">
    <property type="entry name" value="STRESS RESPONSE REGULATOR PROTEIN 1"/>
    <property type="match status" value="1"/>
</dbReference>
<feature type="modified residue" description="4-aspartylphosphate" evidence="2">
    <location>
        <position position="308"/>
    </location>
</feature>
<dbReference type="RefSeq" id="WP_071453966.1">
    <property type="nucleotide sequence ID" value="NZ_CP017675.1"/>
</dbReference>
<dbReference type="STRING" id="1188229.GlitD10_1054"/>
<sequence>MKTVASPYKALQELASRDLTGCLTVHDPCVAGMAWSLYVGGQRLYYASSIAGQKERLSSLLCRLRPDLEWPSLAALDAEPAWLREWWQGKALPLGELRQLVTRLSQEALIQAVAIPKAPIDFQRNVQPNPILITPPWQDLLATVRQQVYGWQLVRGQGLSPLSRLYLDMAQVGAFCDFWEQTQDTPEYRQFWERQTLAAWIQLFGQKLCVYEFSAVVRVSPLELATRVRGLVGTGTLVSLPFQSPAPVVEAAPAQPKPVVACIDDSKAVQRQVQMTLELEGYDILGITEPARALTTLVRRRPEVILMDINMPDIDGYELCRMLRQSRQLKDVPILMLTGRDGLIDRLRAQLVGANSYLTKPFAPEQLTQAVQKLIHSPSANGISS</sequence>
<dbReference type="SMART" id="SM00448">
    <property type="entry name" value="REC"/>
    <property type="match status" value="1"/>
</dbReference>
<dbReference type="EMBL" id="CP017675">
    <property type="protein sequence ID" value="APB33374.1"/>
    <property type="molecule type" value="Genomic_DNA"/>
</dbReference>
<evidence type="ECO:0000259" key="3">
    <source>
        <dbReference type="PROSITE" id="PS50110"/>
    </source>
</evidence>
<dbReference type="InterPro" id="IPR024186">
    <property type="entry name" value="Sig_transdc_resp-reg_PatA"/>
</dbReference>
<dbReference type="PIRSF" id="PIRSF005897">
    <property type="entry name" value="RR_PatA"/>
    <property type="match status" value="1"/>
</dbReference>
<keyword evidence="5" id="KW-1185">Reference proteome</keyword>
<reference evidence="4 5" key="1">
    <citation type="submission" date="2016-10" db="EMBL/GenBank/DDBJ databases">
        <title>Description of Gloeomargarita lithophora gen. nov., sp. nov., a thylakoid-bearing basal-branching cyanobacterium with intracellular carbonates, and proposal for Gloeomargaritales ord. nov.</title>
        <authorList>
            <person name="Moreira D."/>
            <person name="Tavera R."/>
            <person name="Benzerara K."/>
            <person name="Skouri-Panet F."/>
            <person name="Couradeau E."/>
            <person name="Gerard E."/>
            <person name="Loussert C."/>
            <person name="Novelo E."/>
            <person name="Zivanovic Y."/>
            <person name="Lopez-Garcia P."/>
        </authorList>
    </citation>
    <scope>NUCLEOTIDE SEQUENCE [LARGE SCALE GENOMIC DNA]</scope>
    <source>
        <strain evidence="4 5">D10</strain>
    </source>
</reference>
<dbReference type="Proteomes" id="UP000180235">
    <property type="component" value="Chromosome"/>
</dbReference>
<dbReference type="KEGG" id="glt:GlitD10_1054"/>
<dbReference type="Gene3D" id="3.40.50.2300">
    <property type="match status" value="1"/>
</dbReference>
<organism evidence="4 5">
    <name type="scientific">Gloeomargarita lithophora Alchichica-D10</name>
    <dbReference type="NCBI Taxonomy" id="1188229"/>
    <lineage>
        <taxon>Bacteria</taxon>
        <taxon>Bacillati</taxon>
        <taxon>Cyanobacteriota</taxon>
        <taxon>Cyanophyceae</taxon>
        <taxon>Gloeomargaritales</taxon>
        <taxon>Gloeomargaritaceae</taxon>
        <taxon>Gloeomargarita</taxon>
    </lineage>
</organism>
<dbReference type="GO" id="GO:0000160">
    <property type="term" value="P:phosphorelay signal transduction system"/>
    <property type="evidence" value="ECO:0007669"/>
    <property type="project" value="InterPro"/>
</dbReference>
<name>A0A1J0ABR2_9CYAN</name>
<dbReference type="InterPro" id="IPR050595">
    <property type="entry name" value="Bact_response_regulator"/>
</dbReference>
<dbReference type="PANTHER" id="PTHR44591:SF23">
    <property type="entry name" value="CHEY SUBFAMILY"/>
    <property type="match status" value="1"/>
</dbReference>
<dbReference type="AlphaFoldDB" id="A0A1J0ABR2"/>
<dbReference type="PROSITE" id="PS50110">
    <property type="entry name" value="RESPONSE_REGULATORY"/>
    <property type="match status" value="1"/>
</dbReference>
<proteinExistence type="predicted"/>
<evidence type="ECO:0000256" key="1">
    <source>
        <dbReference type="ARBA" id="ARBA00022553"/>
    </source>
</evidence>